<dbReference type="SUPFAM" id="SSF51735">
    <property type="entry name" value="NAD(P)-binding Rossmann-fold domains"/>
    <property type="match status" value="1"/>
</dbReference>
<name>A0A4R6VHE7_9PSEU</name>
<dbReference type="InterPro" id="IPR011032">
    <property type="entry name" value="GroES-like_sf"/>
</dbReference>
<proteinExistence type="predicted"/>
<sequence length="326" mass="33828">MKAALYRHTGPAAEVLSVVDVETPEPGPGEVRVRITASGINPTDWKTRTGLTGQEPDTFQIPHQDGVGVIDAIGEGVDATRVGQRVWLFLAAFGNRYGTAAEYSVVHADLAVPLPDDAPDELGACLGVPAVTAAHCLLVRGAGREALRDTTVLVAGGAGAVGHYAIELAKHAGARVVTTVSSEEKGELARAAGADLVVNYREPGLIERVQAFTDQVDRVVEVALGANLELDLAVSGAGTVIAVYANEPDDPVIPTRRLMVANTAISYVLLYGVPRVELADAVSWTADAAAAGALSPLPVTRYALDDIVAAHEAVEQGAVGKVILTP</sequence>
<dbReference type="AlphaFoldDB" id="A0A4R6VHE7"/>
<gene>
    <name evidence="3" type="ORF">EV188_103394</name>
</gene>
<dbReference type="InterPro" id="IPR013149">
    <property type="entry name" value="ADH-like_C"/>
</dbReference>
<dbReference type="InterPro" id="IPR036291">
    <property type="entry name" value="NAD(P)-bd_dom_sf"/>
</dbReference>
<dbReference type="Gene3D" id="3.40.50.720">
    <property type="entry name" value="NAD(P)-binding Rossmann-like Domain"/>
    <property type="match status" value="1"/>
</dbReference>
<evidence type="ECO:0000256" key="1">
    <source>
        <dbReference type="ARBA" id="ARBA00022857"/>
    </source>
</evidence>
<dbReference type="CDD" id="cd08253">
    <property type="entry name" value="zeta_crystallin"/>
    <property type="match status" value="1"/>
</dbReference>
<dbReference type="InterPro" id="IPR051603">
    <property type="entry name" value="Zinc-ADH_QOR/CCCR"/>
</dbReference>
<reference evidence="3 4" key="1">
    <citation type="submission" date="2019-03" db="EMBL/GenBank/DDBJ databases">
        <title>Genomic Encyclopedia of Type Strains, Phase IV (KMG-IV): sequencing the most valuable type-strain genomes for metagenomic binning, comparative biology and taxonomic classification.</title>
        <authorList>
            <person name="Goeker M."/>
        </authorList>
    </citation>
    <scope>NUCLEOTIDE SEQUENCE [LARGE SCALE GENOMIC DNA]</scope>
    <source>
        <strain evidence="3 4">DSM 45775</strain>
    </source>
</reference>
<protein>
    <submittedName>
        <fullName evidence="3">NADPH2:quinone reductase</fullName>
    </submittedName>
</protein>
<keyword evidence="4" id="KW-1185">Reference proteome</keyword>
<accession>A0A4R6VHE7</accession>
<dbReference type="PANTHER" id="PTHR44154">
    <property type="entry name" value="QUINONE OXIDOREDUCTASE"/>
    <property type="match status" value="1"/>
</dbReference>
<comment type="caution">
    <text evidence="3">The sequence shown here is derived from an EMBL/GenBank/DDBJ whole genome shotgun (WGS) entry which is preliminary data.</text>
</comment>
<keyword evidence="1" id="KW-0521">NADP</keyword>
<dbReference type="SMART" id="SM00829">
    <property type="entry name" value="PKS_ER"/>
    <property type="match status" value="1"/>
</dbReference>
<dbReference type="SUPFAM" id="SSF50129">
    <property type="entry name" value="GroES-like"/>
    <property type="match status" value="1"/>
</dbReference>
<dbReference type="PANTHER" id="PTHR44154:SF1">
    <property type="entry name" value="QUINONE OXIDOREDUCTASE"/>
    <property type="match status" value="1"/>
</dbReference>
<organism evidence="3 4">
    <name type="scientific">Actinomycetospora succinea</name>
    <dbReference type="NCBI Taxonomy" id="663603"/>
    <lineage>
        <taxon>Bacteria</taxon>
        <taxon>Bacillati</taxon>
        <taxon>Actinomycetota</taxon>
        <taxon>Actinomycetes</taxon>
        <taxon>Pseudonocardiales</taxon>
        <taxon>Pseudonocardiaceae</taxon>
        <taxon>Actinomycetospora</taxon>
    </lineage>
</organism>
<dbReference type="InterPro" id="IPR020843">
    <property type="entry name" value="ER"/>
</dbReference>
<dbReference type="Pfam" id="PF00107">
    <property type="entry name" value="ADH_zinc_N"/>
    <property type="match status" value="1"/>
</dbReference>
<feature type="domain" description="Enoyl reductase (ER)" evidence="2">
    <location>
        <begin position="12"/>
        <end position="324"/>
    </location>
</feature>
<dbReference type="Proteomes" id="UP000295705">
    <property type="component" value="Unassembled WGS sequence"/>
</dbReference>
<dbReference type="GO" id="GO:0016491">
    <property type="term" value="F:oxidoreductase activity"/>
    <property type="evidence" value="ECO:0007669"/>
    <property type="project" value="InterPro"/>
</dbReference>
<evidence type="ECO:0000313" key="3">
    <source>
        <dbReference type="EMBL" id="TDQ60890.1"/>
    </source>
</evidence>
<evidence type="ECO:0000313" key="4">
    <source>
        <dbReference type="Proteomes" id="UP000295705"/>
    </source>
</evidence>
<evidence type="ECO:0000259" key="2">
    <source>
        <dbReference type="SMART" id="SM00829"/>
    </source>
</evidence>
<dbReference type="RefSeq" id="WP_133826712.1">
    <property type="nucleotide sequence ID" value="NZ_BAABHR010000011.1"/>
</dbReference>
<dbReference type="InterPro" id="IPR013154">
    <property type="entry name" value="ADH-like_N"/>
</dbReference>
<dbReference type="EMBL" id="SNYO01000003">
    <property type="protein sequence ID" value="TDQ60890.1"/>
    <property type="molecule type" value="Genomic_DNA"/>
</dbReference>
<dbReference type="Gene3D" id="3.90.180.10">
    <property type="entry name" value="Medium-chain alcohol dehydrogenases, catalytic domain"/>
    <property type="match status" value="1"/>
</dbReference>
<dbReference type="OrthoDB" id="7355832at2"/>
<dbReference type="Pfam" id="PF08240">
    <property type="entry name" value="ADH_N"/>
    <property type="match status" value="1"/>
</dbReference>